<evidence type="ECO:0000313" key="1">
    <source>
        <dbReference type="EMBL" id="NEN24207.1"/>
    </source>
</evidence>
<comment type="caution">
    <text evidence="1">The sequence shown here is derived from an EMBL/GenBank/DDBJ whole genome shotgun (WGS) entry which is preliminary data.</text>
</comment>
<dbReference type="AlphaFoldDB" id="A0A7K3WRA4"/>
<name>A0A7K3WRA4_9FLAO</name>
<proteinExistence type="predicted"/>
<dbReference type="RefSeq" id="WP_163285602.1">
    <property type="nucleotide sequence ID" value="NZ_JAAGVY010000022.1"/>
</dbReference>
<protein>
    <submittedName>
        <fullName evidence="1">Uncharacterized protein</fullName>
    </submittedName>
</protein>
<organism evidence="1 2">
    <name type="scientific">Cryomorpha ignava</name>
    <dbReference type="NCBI Taxonomy" id="101383"/>
    <lineage>
        <taxon>Bacteria</taxon>
        <taxon>Pseudomonadati</taxon>
        <taxon>Bacteroidota</taxon>
        <taxon>Flavobacteriia</taxon>
        <taxon>Flavobacteriales</taxon>
        <taxon>Cryomorphaceae</taxon>
        <taxon>Cryomorpha</taxon>
    </lineage>
</organism>
<gene>
    <name evidence="1" type="ORF">G3O08_11910</name>
</gene>
<dbReference type="Proteomes" id="UP000486602">
    <property type="component" value="Unassembled WGS sequence"/>
</dbReference>
<keyword evidence="2" id="KW-1185">Reference proteome</keyword>
<accession>A0A7K3WRA4</accession>
<dbReference type="EMBL" id="JAAGVY010000022">
    <property type="protein sequence ID" value="NEN24207.1"/>
    <property type="molecule type" value="Genomic_DNA"/>
</dbReference>
<reference evidence="1 2" key="1">
    <citation type="submission" date="2020-02" db="EMBL/GenBank/DDBJ databases">
        <title>Out from the shadows clarifying the taxonomy of the family Cryomorphaceae and related taxa by utilizing the GTDB taxonomic framework.</title>
        <authorList>
            <person name="Bowman J.P."/>
        </authorList>
    </citation>
    <scope>NUCLEOTIDE SEQUENCE [LARGE SCALE GENOMIC DNA]</scope>
    <source>
        <strain evidence="1 2">QSSC 1-22</strain>
    </source>
</reference>
<sequence>MTDQEPWGGQRAMFWKSEKQGTFDIERIIQFASKNGWTFVDTTKYMTVDLKTWTYFDKEIFPLSHEGFNPNVTPLITNFRDG</sequence>
<evidence type="ECO:0000313" key="2">
    <source>
        <dbReference type="Proteomes" id="UP000486602"/>
    </source>
</evidence>